<gene>
    <name evidence="2" type="ORF">BJN34_08615</name>
</gene>
<sequence length="172" mass="18551">MRTLLYLRFENAASARNGWAKLLPLVHATAHVTGPWFVGRGLRPVGKFPDADATHTTFRQEGSIAGYAIFAILGLALAGHYGDHSAPLSGLTTYGLGFVAFGVCGWLLGALFGSMLPRQRLARAAALLSLDEIIMIVGCKSSEKETIKTLLYELGGVGIDEHGDFLPHLRWT</sequence>
<evidence type="ECO:0000313" key="2">
    <source>
        <dbReference type="EMBL" id="AQV93953.1"/>
    </source>
</evidence>
<reference evidence="3" key="1">
    <citation type="submission" date="2017-02" db="EMBL/GenBank/DDBJ databases">
        <title>Complete genome sequence of Cupriavidus necator strain NH9, a 3-chlorobenzoate degrader.</title>
        <authorList>
            <person name="Moriuchi R."/>
            <person name="Dohra H."/>
            <person name="Ogawa N."/>
        </authorList>
    </citation>
    <scope>NUCLEOTIDE SEQUENCE [LARGE SCALE GENOMIC DNA]</scope>
    <source>
        <strain evidence="3">NH9</strain>
    </source>
</reference>
<evidence type="ECO:0000313" key="3">
    <source>
        <dbReference type="Proteomes" id="UP000189627"/>
    </source>
</evidence>
<dbReference type="AlphaFoldDB" id="A0A1U9UMU3"/>
<proteinExistence type="predicted"/>
<protein>
    <submittedName>
        <fullName evidence="2">Uncharacterized protein</fullName>
    </submittedName>
</protein>
<dbReference type="EMBL" id="CP017757">
    <property type="protein sequence ID" value="AQV93953.1"/>
    <property type="molecule type" value="Genomic_DNA"/>
</dbReference>
<name>A0A1U9UMU3_CUPNE</name>
<dbReference type="RefSeq" id="WP_123957877.1">
    <property type="nucleotide sequence ID" value="NZ_CP017757.2"/>
</dbReference>
<accession>A0A1U9UMU3</accession>
<feature type="transmembrane region" description="Helical" evidence="1">
    <location>
        <begin position="64"/>
        <end position="82"/>
    </location>
</feature>
<feature type="transmembrane region" description="Helical" evidence="1">
    <location>
        <begin position="94"/>
        <end position="113"/>
    </location>
</feature>
<evidence type="ECO:0000256" key="1">
    <source>
        <dbReference type="SAM" id="Phobius"/>
    </source>
</evidence>
<keyword evidence="1" id="KW-0812">Transmembrane</keyword>
<keyword evidence="1" id="KW-0472">Membrane</keyword>
<keyword evidence="1" id="KW-1133">Transmembrane helix</keyword>
<organism evidence="2 3">
    <name type="scientific">Cupriavidus necator</name>
    <name type="common">Alcaligenes eutrophus</name>
    <name type="synonym">Ralstonia eutropha</name>
    <dbReference type="NCBI Taxonomy" id="106590"/>
    <lineage>
        <taxon>Bacteria</taxon>
        <taxon>Pseudomonadati</taxon>
        <taxon>Pseudomonadota</taxon>
        <taxon>Betaproteobacteria</taxon>
        <taxon>Burkholderiales</taxon>
        <taxon>Burkholderiaceae</taxon>
        <taxon>Cupriavidus</taxon>
    </lineage>
</organism>
<dbReference type="Proteomes" id="UP000189627">
    <property type="component" value="Chromosome 1"/>
</dbReference>
<dbReference type="OrthoDB" id="8963677at2"/>
<dbReference type="KEGG" id="cuh:BJN34_08615"/>